<dbReference type="EMBL" id="CAJNJA010068386">
    <property type="protein sequence ID" value="CAE7894633.1"/>
    <property type="molecule type" value="Genomic_DNA"/>
</dbReference>
<proteinExistence type="predicted"/>
<feature type="compositionally biased region" description="Acidic residues" evidence="1">
    <location>
        <begin position="179"/>
        <end position="191"/>
    </location>
</feature>
<protein>
    <submittedName>
        <fullName evidence="2">Uncharacterized protein</fullName>
    </submittedName>
</protein>
<organism evidence="2 3">
    <name type="scientific">Symbiodinium necroappetens</name>
    <dbReference type="NCBI Taxonomy" id="1628268"/>
    <lineage>
        <taxon>Eukaryota</taxon>
        <taxon>Sar</taxon>
        <taxon>Alveolata</taxon>
        <taxon>Dinophyceae</taxon>
        <taxon>Suessiales</taxon>
        <taxon>Symbiodiniaceae</taxon>
        <taxon>Symbiodinium</taxon>
    </lineage>
</organism>
<feature type="compositionally biased region" description="Low complexity" evidence="1">
    <location>
        <begin position="143"/>
        <end position="154"/>
    </location>
</feature>
<feature type="region of interest" description="Disordered" evidence="1">
    <location>
        <begin position="122"/>
        <end position="220"/>
    </location>
</feature>
<evidence type="ECO:0000313" key="3">
    <source>
        <dbReference type="Proteomes" id="UP000601435"/>
    </source>
</evidence>
<evidence type="ECO:0000313" key="2">
    <source>
        <dbReference type="EMBL" id="CAE7894633.1"/>
    </source>
</evidence>
<name>A0A813B6I9_9DINO</name>
<dbReference type="AlphaFoldDB" id="A0A813B6I9"/>
<gene>
    <name evidence="2" type="ORF">SNEC2469_LOCUS29900</name>
</gene>
<comment type="caution">
    <text evidence="2">The sequence shown here is derived from an EMBL/GenBank/DDBJ whole genome shotgun (WGS) entry which is preliminary data.</text>
</comment>
<reference evidence="2" key="1">
    <citation type="submission" date="2021-02" db="EMBL/GenBank/DDBJ databases">
        <authorList>
            <person name="Dougan E. K."/>
            <person name="Rhodes N."/>
            <person name="Thang M."/>
            <person name="Chan C."/>
        </authorList>
    </citation>
    <scope>NUCLEOTIDE SEQUENCE</scope>
</reference>
<dbReference type="Proteomes" id="UP000601435">
    <property type="component" value="Unassembled WGS sequence"/>
</dbReference>
<keyword evidence="3" id="KW-1185">Reference proteome</keyword>
<evidence type="ECO:0000256" key="1">
    <source>
        <dbReference type="SAM" id="MobiDB-lite"/>
    </source>
</evidence>
<sequence>MLGSKLWSCSDLEQGYQQVMTEDANMHEELRAQIAAADDRALDGSLDAVSKNLSEAFDQTQPTLVTASPVPPTPDPTLSLLDKLDGEDAESEAALLQKEAEVLASKQAEIRKKLAQLNINHAPATPKQASENKALPARPAPPSRASSRPPSRASTPPPSHAAGSRPAPAPTESGKESDSSSDGDGDADDAADSSGDTLGLGIVRDPKTGKVPGGEDAYNSYQDVEKRNDLARALAEGLQQVQTQFDDETPGAGLAEVGNEVKLAVLAKKQPDNWKTLLVADVQSAKSAESAGARSSIHWRYHKYMCNELLGLPETAETWSRILDNRDVIKICLPELKAVGMTPGKIFSYAEMMVETVLKSAGPVVFKIGFTHDPVRRFRQFGLALDVPISYVNVGCDKWDLPMIKPSHFYQHLADLGKLSITYGQQPPSVLLEFWNRFKEVEPKNPVHAAFAAGSMDAAKTIPMYIHGDEGRGRKRLPVMIVNTHGVIGAGCRAFEEYHKDAPTMRKNAMPVNIKGHSAETRFLSFVLSKKAYGEDSGYLLKLFDAFVADLELLQREGVQLHGETWRFAFIGAVGDLQFFTKIGGLSRSYNHVSKKSGEQMKAGICHLCQAGLAGWPFERFEDEPAWLQSVGNNVQERFTYFDEFAQAYLQQTGKTLYCKRINEVTLGFESFQKCPQGAWQKAADTTVLLEIFEAFCDAHTAKAAGEPILAWTQTAVANLNACLRLLYRCGLWLTQQQAAEAACCGLNFLKSYGHLVHLTILANRDRYPLTPKLHYIHHLMLDMRVQSASAAWTLNCVASTVQMDEDFVGWNARASRRVGAQHMSLRCLQRYLLQAAERLTPEYVRWKP</sequence>
<accession>A0A813B6I9</accession>